<proteinExistence type="predicted"/>
<gene>
    <name evidence="2" type="ORF">CR165_11480</name>
</gene>
<dbReference type="GO" id="GO:0005829">
    <property type="term" value="C:cytosol"/>
    <property type="evidence" value="ECO:0007669"/>
    <property type="project" value="TreeGrafter"/>
</dbReference>
<name>A0A2U1V4B6_9PROT</name>
<dbReference type="GO" id="GO:0006935">
    <property type="term" value="P:chemotaxis"/>
    <property type="evidence" value="ECO:0007669"/>
    <property type="project" value="InterPro"/>
</dbReference>
<dbReference type="GO" id="GO:0007165">
    <property type="term" value="P:signal transduction"/>
    <property type="evidence" value="ECO:0007669"/>
    <property type="project" value="InterPro"/>
</dbReference>
<organism evidence="2 3">
    <name type="scientific">Teichococcus aestuarii</name>
    <dbReference type="NCBI Taxonomy" id="568898"/>
    <lineage>
        <taxon>Bacteria</taxon>
        <taxon>Pseudomonadati</taxon>
        <taxon>Pseudomonadota</taxon>
        <taxon>Alphaproteobacteria</taxon>
        <taxon>Acetobacterales</taxon>
        <taxon>Roseomonadaceae</taxon>
        <taxon>Roseomonas</taxon>
    </lineage>
</organism>
<protein>
    <submittedName>
        <fullName evidence="2">Chemotaxis protein CheW</fullName>
    </submittedName>
</protein>
<dbReference type="Pfam" id="PF01584">
    <property type="entry name" value="CheW"/>
    <property type="match status" value="1"/>
</dbReference>
<reference evidence="3" key="1">
    <citation type="submission" date="2017-10" db="EMBL/GenBank/DDBJ databases">
        <authorList>
            <person name="Toshchakov S.V."/>
            <person name="Goeva M.A."/>
        </authorList>
    </citation>
    <scope>NUCLEOTIDE SEQUENCE [LARGE SCALE GENOMIC DNA]</scope>
    <source>
        <strain evidence="3">JR1/69-1-13</strain>
    </source>
</reference>
<evidence type="ECO:0000259" key="1">
    <source>
        <dbReference type="PROSITE" id="PS50851"/>
    </source>
</evidence>
<dbReference type="InterPro" id="IPR002545">
    <property type="entry name" value="CheW-lke_dom"/>
</dbReference>
<dbReference type="PANTHER" id="PTHR22617:SF23">
    <property type="entry name" value="CHEMOTAXIS PROTEIN CHEW"/>
    <property type="match status" value="1"/>
</dbReference>
<accession>A0A2U1V4B6</accession>
<dbReference type="EMBL" id="PDOA01000006">
    <property type="protein sequence ID" value="PWC28734.1"/>
    <property type="molecule type" value="Genomic_DNA"/>
</dbReference>
<comment type="caution">
    <text evidence="2">The sequence shown here is derived from an EMBL/GenBank/DDBJ whole genome shotgun (WGS) entry which is preliminary data.</text>
</comment>
<dbReference type="SUPFAM" id="SSF50341">
    <property type="entry name" value="CheW-like"/>
    <property type="match status" value="1"/>
</dbReference>
<dbReference type="InterPro" id="IPR036061">
    <property type="entry name" value="CheW-like_dom_sf"/>
</dbReference>
<feature type="domain" description="CheW-like" evidence="1">
    <location>
        <begin position="10"/>
        <end position="150"/>
    </location>
</feature>
<keyword evidence="3" id="KW-1185">Reference proteome</keyword>
<dbReference type="Gene3D" id="2.30.30.40">
    <property type="entry name" value="SH3 Domains"/>
    <property type="match status" value="1"/>
</dbReference>
<sequence length="156" mass="16339">MSAPTPSAEPRLLLGLTLAGRFCGLPVPCVRDVLRGEAITRVPLAPPGVAGVLNLRGRIVTAVELRSRLGLPAAEPGAARMSIVVEHEGELYSLLADAVREVLPVPPEARAMAPETLGEAWRGHVAAIHQLAEGLLIELDPARLLAFGRDAEAGLA</sequence>
<evidence type="ECO:0000313" key="3">
    <source>
        <dbReference type="Proteomes" id="UP000245048"/>
    </source>
</evidence>
<dbReference type="RefSeq" id="WP_109517129.1">
    <property type="nucleotide sequence ID" value="NZ_JBHSCH010000098.1"/>
</dbReference>
<dbReference type="InterPro" id="IPR039315">
    <property type="entry name" value="CheW"/>
</dbReference>
<dbReference type="PANTHER" id="PTHR22617">
    <property type="entry name" value="CHEMOTAXIS SENSOR HISTIDINE KINASE-RELATED"/>
    <property type="match status" value="1"/>
</dbReference>
<dbReference type="Proteomes" id="UP000245048">
    <property type="component" value="Unassembled WGS sequence"/>
</dbReference>
<dbReference type="OrthoDB" id="9794382at2"/>
<dbReference type="PROSITE" id="PS50851">
    <property type="entry name" value="CHEW"/>
    <property type="match status" value="1"/>
</dbReference>
<dbReference type="SMART" id="SM00260">
    <property type="entry name" value="CheW"/>
    <property type="match status" value="1"/>
</dbReference>
<evidence type="ECO:0000313" key="2">
    <source>
        <dbReference type="EMBL" id="PWC28734.1"/>
    </source>
</evidence>
<dbReference type="AlphaFoldDB" id="A0A2U1V4B6"/>
<dbReference type="Gene3D" id="2.40.50.180">
    <property type="entry name" value="CheA-289, Domain 4"/>
    <property type="match status" value="1"/>
</dbReference>